<dbReference type="PANTHER" id="PTHR31595:SF57">
    <property type="entry name" value="OS04G0481900 PROTEIN"/>
    <property type="match status" value="1"/>
</dbReference>
<organism evidence="9 10">
    <name type="scientific">Mucilaginibacter achroorhodeus</name>
    <dbReference type="NCBI Taxonomy" id="2599294"/>
    <lineage>
        <taxon>Bacteria</taxon>
        <taxon>Pseudomonadati</taxon>
        <taxon>Bacteroidota</taxon>
        <taxon>Sphingobacteriia</taxon>
        <taxon>Sphingobacteriales</taxon>
        <taxon>Sphingobacteriaceae</taxon>
        <taxon>Mucilaginibacter</taxon>
    </lineage>
</organism>
<feature type="transmembrane region" description="Helical" evidence="7">
    <location>
        <begin position="152"/>
        <end position="174"/>
    </location>
</feature>
<dbReference type="GO" id="GO:0006629">
    <property type="term" value="P:lipid metabolic process"/>
    <property type="evidence" value="ECO:0007669"/>
    <property type="project" value="InterPro"/>
</dbReference>
<keyword evidence="4 7" id="KW-0812">Transmembrane</keyword>
<feature type="transmembrane region" description="Helical" evidence="7">
    <location>
        <begin position="294"/>
        <end position="313"/>
    </location>
</feature>
<accession>A0A563U4F1</accession>
<feature type="transmembrane region" description="Helical" evidence="7">
    <location>
        <begin position="33"/>
        <end position="50"/>
    </location>
</feature>
<comment type="pathway">
    <text evidence="2">Secondary metabolite biosynthesis.</text>
</comment>
<dbReference type="InterPro" id="IPR032805">
    <property type="entry name" value="Wax_synthase_dom"/>
</dbReference>
<dbReference type="PANTHER" id="PTHR31595">
    <property type="entry name" value="LONG-CHAIN-ALCOHOL O-FATTY-ACYLTRANSFERASE 3-RELATED"/>
    <property type="match status" value="1"/>
</dbReference>
<feature type="transmembrane region" description="Helical" evidence="7">
    <location>
        <begin position="56"/>
        <end position="75"/>
    </location>
</feature>
<evidence type="ECO:0000259" key="8">
    <source>
        <dbReference type="Pfam" id="PF13813"/>
    </source>
</evidence>
<protein>
    <recommendedName>
        <fullName evidence="8">Wax synthase domain-containing protein</fullName>
    </recommendedName>
</protein>
<name>A0A563U4F1_9SPHI</name>
<feature type="transmembrane region" description="Helical" evidence="7">
    <location>
        <begin position="256"/>
        <end position="274"/>
    </location>
</feature>
<evidence type="ECO:0000256" key="5">
    <source>
        <dbReference type="ARBA" id="ARBA00022989"/>
    </source>
</evidence>
<evidence type="ECO:0000256" key="3">
    <source>
        <dbReference type="ARBA" id="ARBA00022679"/>
    </source>
</evidence>
<dbReference type="GO" id="GO:0016020">
    <property type="term" value="C:membrane"/>
    <property type="evidence" value="ECO:0007669"/>
    <property type="project" value="UniProtKB-SubCell"/>
</dbReference>
<evidence type="ECO:0000313" key="9">
    <source>
        <dbReference type="EMBL" id="TWR26193.1"/>
    </source>
</evidence>
<dbReference type="InterPro" id="IPR044851">
    <property type="entry name" value="Wax_synthase"/>
</dbReference>
<feature type="transmembrane region" description="Helical" evidence="7">
    <location>
        <begin position="6"/>
        <end position="26"/>
    </location>
</feature>
<keyword evidence="6 7" id="KW-0472">Membrane</keyword>
<keyword evidence="3" id="KW-0808">Transferase</keyword>
<dbReference type="Pfam" id="PF13813">
    <property type="entry name" value="MBOAT_2"/>
    <property type="match status" value="1"/>
</dbReference>
<proteinExistence type="predicted"/>
<reference evidence="9 10" key="1">
    <citation type="submission" date="2019-07" db="EMBL/GenBank/DDBJ databases">
        <authorList>
            <person name="Kim J."/>
        </authorList>
    </citation>
    <scope>NUCLEOTIDE SEQUENCE [LARGE SCALE GENOMIC DNA]</scope>
    <source>
        <strain evidence="9 10">MJ1a</strain>
    </source>
</reference>
<evidence type="ECO:0000256" key="6">
    <source>
        <dbReference type="ARBA" id="ARBA00023136"/>
    </source>
</evidence>
<keyword evidence="5 7" id="KW-1133">Transmembrane helix</keyword>
<comment type="subcellular location">
    <subcellularLocation>
        <location evidence="1">Membrane</location>
        <topology evidence="1">Multi-pass membrane protein</topology>
    </subcellularLocation>
</comment>
<dbReference type="OrthoDB" id="2677128at2"/>
<sequence>MNSGLLIRLVAFALINVLLITGGYFIAKYRYRYISWLSLVFSIALVYWLFINQHPVLKMLAIIATTFTAMKIVAVSSMPDKTTLKLSFGKWFAFACGWAGMRPQPFETLGEPSQPGATRMISFGISRLLLGLLLVYVTRLLIHHNIIPGNSLGYIITALLLLIGFSLILHFGLLSISAGMWRLQGAATYYLFRRPAAALSITEFWGKRWNLAFSEMTSIAIFRPLKQRFGNTAAVFVSFVFSGLLHELALSVPVNAGYGLSTLYFLAHAFIVALERTIQKRCPLFLANKTTAHIWVFFWLVLPAPLLFHPQFINGVVLPLADLSPISLPQ</sequence>
<keyword evidence="10" id="KW-1185">Reference proteome</keyword>
<evidence type="ECO:0000256" key="1">
    <source>
        <dbReference type="ARBA" id="ARBA00004141"/>
    </source>
</evidence>
<dbReference type="EMBL" id="VOEI01000003">
    <property type="protein sequence ID" value="TWR26193.1"/>
    <property type="molecule type" value="Genomic_DNA"/>
</dbReference>
<evidence type="ECO:0000256" key="7">
    <source>
        <dbReference type="SAM" id="Phobius"/>
    </source>
</evidence>
<evidence type="ECO:0000256" key="4">
    <source>
        <dbReference type="ARBA" id="ARBA00022692"/>
    </source>
</evidence>
<evidence type="ECO:0000313" key="10">
    <source>
        <dbReference type="Proteomes" id="UP000318010"/>
    </source>
</evidence>
<gene>
    <name evidence="9" type="ORF">FPZ42_11235</name>
</gene>
<comment type="caution">
    <text evidence="9">The sequence shown here is derived from an EMBL/GenBank/DDBJ whole genome shotgun (WGS) entry which is preliminary data.</text>
</comment>
<feature type="transmembrane region" description="Helical" evidence="7">
    <location>
        <begin position="229"/>
        <end position="250"/>
    </location>
</feature>
<evidence type="ECO:0000256" key="2">
    <source>
        <dbReference type="ARBA" id="ARBA00005179"/>
    </source>
</evidence>
<dbReference type="Proteomes" id="UP000318010">
    <property type="component" value="Unassembled WGS sequence"/>
</dbReference>
<feature type="transmembrane region" description="Helical" evidence="7">
    <location>
        <begin position="128"/>
        <end position="146"/>
    </location>
</feature>
<dbReference type="AlphaFoldDB" id="A0A563U4F1"/>
<dbReference type="GO" id="GO:0008374">
    <property type="term" value="F:O-acyltransferase activity"/>
    <property type="evidence" value="ECO:0007669"/>
    <property type="project" value="InterPro"/>
</dbReference>
<feature type="domain" description="Wax synthase" evidence="8">
    <location>
        <begin position="191"/>
        <end position="255"/>
    </location>
</feature>